<name>A0ABW2RZC2_9NOCA</name>
<evidence type="ECO:0000313" key="1">
    <source>
        <dbReference type="EMBL" id="MFC7449218.1"/>
    </source>
</evidence>
<evidence type="ECO:0000313" key="2">
    <source>
        <dbReference type="Proteomes" id="UP001596484"/>
    </source>
</evidence>
<proteinExistence type="predicted"/>
<reference evidence="2" key="1">
    <citation type="journal article" date="2019" name="Int. J. Syst. Evol. Microbiol.">
        <title>The Global Catalogue of Microorganisms (GCM) 10K type strain sequencing project: providing services to taxonomists for standard genome sequencing and annotation.</title>
        <authorList>
            <consortium name="The Broad Institute Genomics Platform"/>
            <consortium name="The Broad Institute Genome Sequencing Center for Infectious Disease"/>
            <person name="Wu L."/>
            <person name="Ma J."/>
        </authorList>
    </citation>
    <scope>NUCLEOTIDE SEQUENCE [LARGE SCALE GENOMIC DNA]</scope>
    <source>
        <strain evidence="2">ICMP 19430</strain>
    </source>
</reference>
<keyword evidence="2" id="KW-1185">Reference proteome</keyword>
<comment type="caution">
    <text evidence="1">The sequence shown here is derived from an EMBL/GenBank/DDBJ whole genome shotgun (WGS) entry which is preliminary data.</text>
</comment>
<organism evidence="1 2">
    <name type="scientific">Rhodococcus daqingensis</name>
    <dbReference type="NCBI Taxonomy" id="2479363"/>
    <lineage>
        <taxon>Bacteria</taxon>
        <taxon>Bacillati</taxon>
        <taxon>Actinomycetota</taxon>
        <taxon>Actinomycetes</taxon>
        <taxon>Mycobacteriales</taxon>
        <taxon>Nocardiaceae</taxon>
        <taxon>Rhodococcus</taxon>
    </lineage>
</organism>
<accession>A0ABW2RZC2</accession>
<dbReference type="RefSeq" id="WP_378406002.1">
    <property type="nucleotide sequence ID" value="NZ_JBHTCS010000017.1"/>
</dbReference>
<gene>
    <name evidence="1" type="ORF">ACFQS9_15090</name>
</gene>
<dbReference type="Proteomes" id="UP001596484">
    <property type="component" value="Unassembled WGS sequence"/>
</dbReference>
<dbReference type="EMBL" id="JBHTCS010000017">
    <property type="protein sequence ID" value="MFC7449218.1"/>
    <property type="molecule type" value="Genomic_DNA"/>
</dbReference>
<sequence length="66" mass="6997">MLSPGTHKITVETTYTEARMGGPLRVVLAVDGATVAEGTVPISAPLLNREGVCGIHVDRAVRRIGW</sequence>
<protein>
    <submittedName>
        <fullName evidence="1">Uncharacterized protein</fullName>
    </submittedName>
</protein>